<gene>
    <name evidence="1" type="ORF">GBG19_15515</name>
</gene>
<proteinExistence type="predicted"/>
<evidence type="ECO:0008006" key="3">
    <source>
        <dbReference type="Google" id="ProtNLM"/>
    </source>
</evidence>
<dbReference type="RefSeq" id="WP_152279919.1">
    <property type="nucleotide sequence ID" value="NZ_WFKK01000078.1"/>
</dbReference>
<name>A0A6L4WN84_9BACT</name>
<protein>
    <recommendedName>
        <fullName evidence="3">DnaJ domain-containing protein</fullName>
    </recommendedName>
</protein>
<organism evidence="1 2">
    <name type="scientific">Poseidonibacter ostreae</name>
    <dbReference type="NCBI Taxonomy" id="2654171"/>
    <lineage>
        <taxon>Bacteria</taxon>
        <taxon>Pseudomonadati</taxon>
        <taxon>Campylobacterota</taxon>
        <taxon>Epsilonproteobacteria</taxon>
        <taxon>Campylobacterales</taxon>
        <taxon>Arcobacteraceae</taxon>
        <taxon>Poseidonibacter</taxon>
    </lineage>
</organism>
<dbReference type="Proteomes" id="UP000472839">
    <property type="component" value="Unassembled WGS sequence"/>
</dbReference>
<accession>A0A6L4WN84</accession>
<comment type="caution">
    <text evidence="1">The sequence shown here is derived from an EMBL/GenBank/DDBJ whole genome shotgun (WGS) entry which is preliminary data.</text>
</comment>
<reference evidence="1 2" key="1">
    <citation type="submission" date="2019-10" db="EMBL/GenBank/DDBJ databases">
        <title>Poseidonibacter ostreae sp. nov., isolated from the gut of the Ostrea denselamellosa.</title>
        <authorList>
            <person name="Choi A."/>
        </authorList>
    </citation>
    <scope>NUCLEOTIDE SEQUENCE [LARGE SCALE GENOMIC DNA]</scope>
    <source>
        <strain evidence="1 2">SJOD-M-33</strain>
    </source>
</reference>
<dbReference type="InterPro" id="IPR001623">
    <property type="entry name" value="DnaJ_domain"/>
</dbReference>
<evidence type="ECO:0000313" key="1">
    <source>
        <dbReference type="EMBL" id="KAB7884614.1"/>
    </source>
</evidence>
<dbReference type="SUPFAM" id="SSF46565">
    <property type="entry name" value="Chaperone J-domain"/>
    <property type="match status" value="1"/>
</dbReference>
<dbReference type="AlphaFoldDB" id="A0A6L4WN84"/>
<evidence type="ECO:0000313" key="2">
    <source>
        <dbReference type="Proteomes" id="UP000472839"/>
    </source>
</evidence>
<dbReference type="InterPro" id="IPR036869">
    <property type="entry name" value="J_dom_sf"/>
</dbReference>
<sequence>MTKEQIQDEFKNVTGIKEAKKIYKKLARKLHPDVGGSEEEFKALNAIYTDLIEHKIYFSNDIKIDIELEKIISLILHFENIIIELVGSWIWVSGDTKEIKEKLKELGFKWASKKKKWYYGEMKGRNPNQKSMDEIKSKYGCETLKKENKKKIKWN</sequence>
<dbReference type="Gene3D" id="1.10.287.110">
    <property type="entry name" value="DnaJ domain"/>
    <property type="match status" value="1"/>
</dbReference>
<dbReference type="CDD" id="cd06257">
    <property type="entry name" value="DnaJ"/>
    <property type="match status" value="1"/>
</dbReference>
<dbReference type="EMBL" id="WFKK01000078">
    <property type="protein sequence ID" value="KAB7884614.1"/>
    <property type="molecule type" value="Genomic_DNA"/>
</dbReference>